<dbReference type="EMBL" id="JBBPCO010000001">
    <property type="protein sequence ID" value="MEK8088241.1"/>
    <property type="molecule type" value="Genomic_DNA"/>
</dbReference>
<dbReference type="Gene3D" id="3.40.50.300">
    <property type="entry name" value="P-loop containing nucleotide triphosphate hydrolases"/>
    <property type="match status" value="1"/>
</dbReference>
<dbReference type="InterPro" id="IPR016898">
    <property type="entry name" value="Polyphosphate_phosphotransfera"/>
</dbReference>
<dbReference type="GO" id="GO:0016301">
    <property type="term" value="F:kinase activity"/>
    <property type="evidence" value="ECO:0007669"/>
    <property type="project" value="UniProtKB-KW"/>
</dbReference>
<keyword evidence="6" id="KW-1185">Reference proteome</keyword>
<name>A0ABU9D4M2_9PROT</name>
<dbReference type="InterPro" id="IPR022488">
    <property type="entry name" value="PPK2-related"/>
</dbReference>
<comment type="caution">
    <text evidence="5">The sequence shown here is derived from an EMBL/GenBank/DDBJ whole genome shotgun (WGS) entry which is preliminary data.</text>
</comment>
<feature type="domain" description="Polyphosphate kinase-2-related" evidence="4">
    <location>
        <begin position="21"/>
        <end position="243"/>
    </location>
</feature>
<dbReference type="RefSeq" id="WP_341369307.1">
    <property type="nucleotide sequence ID" value="NZ_JBBPCO010000001.1"/>
</dbReference>
<evidence type="ECO:0000256" key="2">
    <source>
        <dbReference type="ARBA" id="ARBA00022679"/>
    </source>
</evidence>
<dbReference type="PANTHER" id="PTHR34383">
    <property type="entry name" value="POLYPHOSPHATE:AMP PHOSPHOTRANSFERASE-RELATED"/>
    <property type="match status" value="1"/>
</dbReference>
<evidence type="ECO:0000313" key="6">
    <source>
        <dbReference type="Proteomes" id="UP001446205"/>
    </source>
</evidence>
<organism evidence="5 6">
    <name type="scientific">Thermithiobacillus plumbiphilus</name>
    <dbReference type="NCBI Taxonomy" id="1729899"/>
    <lineage>
        <taxon>Bacteria</taxon>
        <taxon>Pseudomonadati</taxon>
        <taxon>Pseudomonadota</taxon>
        <taxon>Acidithiobacillia</taxon>
        <taxon>Acidithiobacillales</taxon>
        <taxon>Thermithiobacillaceae</taxon>
        <taxon>Thermithiobacillus</taxon>
    </lineage>
</organism>
<dbReference type="InterPro" id="IPR027417">
    <property type="entry name" value="P-loop_NTPase"/>
</dbReference>
<evidence type="ECO:0000256" key="3">
    <source>
        <dbReference type="ARBA" id="ARBA00022777"/>
    </source>
</evidence>
<dbReference type="InterPro" id="IPR022300">
    <property type="entry name" value="PPK2-rel_1"/>
</dbReference>
<evidence type="ECO:0000259" key="4">
    <source>
        <dbReference type="Pfam" id="PF03976"/>
    </source>
</evidence>
<comment type="similarity">
    <text evidence="1">Belongs to the polyphosphate kinase 2 (PPK2) family. Class I subfamily.</text>
</comment>
<dbReference type="PIRSF" id="PIRSF028756">
    <property type="entry name" value="PPK2_prd"/>
    <property type="match status" value="1"/>
</dbReference>
<dbReference type="Proteomes" id="UP001446205">
    <property type="component" value="Unassembled WGS sequence"/>
</dbReference>
<dbReference type="PANTHER" id="PTHR34383:SF3">
    <property type="entry name" value="POLYPHOSPHATE:AMP PHOSPHOTRANSFERASE"/>
    <property type="match status" value="1"/>
</dbReference>
<reference evidence="5 6" key="1">
    <citation type="submission" date="2024-04" db="EMBL/GenBank/DDBJ databases">
        <authorList>
            <person name="Abashina T."/>
            <person name="Shaikin A."/>
        </authorList>
    </citation>
    <scope>NUCLEOTIDE SEQUENCE [LARGE SCALE GENOMIC DNA]</scope>
    <source>
        <strain evidence="5 6">AAFK</strain>
    </source>
</reference>
<dbReference type="SUPFAM" id="SSF52540">
    <property type="entry name" value="P-loop containing nucleoside triphosphate hydrolases"/>
    <property type="match status" value="1"/>
</dbReference>
<keyword evidence="3 5" id="KW-0418">Kinase</keyword>
<sequence>MDKPEILPRLDQIDPAFTGDMDKAEAQDCLTDFRSRLLHLHELLYADRRYAVLVILQGMDTSGKDGTLRHVLSGLNPVGTRVFSFKTPNDEERAHDYLWRVHRNVPPRGSIGVFNRSHYEDVVITYVHGQIDEAERNQRLEQIRNFESYLVQNRIVLLKFFLHISREEQGERLAARIRNPEKMWKLSASDLSERPHWDKYQLAYNEALQATHTADAPWIIVPADRKWYRNCVIARQLALALESLDLRWPDAPVP</sequence>
<evidence type="ECO:0000313" key="5">
    <source>
        <dbReference type="EMBL" id="MEK8088241.1"/>
    </source>
</evidence>
<keyword evidence="2" id="KW-0808">Transferase</keyword>
<dbReference type="NCBIfam" id="TIGR03709">
    <property type="entry name" value="PPK2_rel_1"/>
    <property type="match status" value="1"/>
</dbReference>
<accession>A0ABU9D4M2</accession>
<proteinExistence type="inferred from homology"/>
<dbReference type="Pfam" id="PF03976">
    <property type="entry name" value="PPK2"/>
    <property type="match status" value="1"/>
</dbReference>
<evidence type="ECO:0000256" key="1">
    <source>
        <dbReference type="ARBA" id="ARBA00009924"/>
    </source>
</evidence>
<protein>
    <submittedName>
        <fullName evidence="5">PPK2 family polyphosphate kinase</fullName>
    </submittedName>
</protein>
<gene>
    <name evidence="5" type="ORF">WOB96_00550</name>
</gene>